<dbReference type="EMBL" id="MECQ01000002">
    <property type="protein sequence ID" value="ODV53984.1"/>
    <property type="molecule type" value="Genomic_DNA"/>
</dbReference>
<dbReference type="OrthoDB" id="9812708at2"/>
<proteinExistence type="predicted"/>
<sequence length="70" mass="7803">MDILKLANHAGADLTLTNRYRRTALIHASEHGYVENVREILEHTNLDVNLMNKPGWTALLEAIYGDGGSK</sequence>
<accession>A0A1E4R0I9</accession>
<evidence type="ECO:0000313" key="2">
    <source>
        <dbReference type="Proteomes" id="UP000094784"/>
    </source>
</evidence>
<dbReference type="AlphaFoldDB" id="A0A1E4R0I9"/>
<dbReference type="Pfam" id="PF12796">
    <property type="entry name" value="Ank_2"/>
    <property type="match status" value="1"/>
</dbReference>
<dbReference type="Proteomes" id="UP000094784">
    <property type="component" value="Unassembled WGS sequence"/>
</dbReference>
<gene>
    <name evidence="1" type="ORF">BG258_18070</name>
</gene>
<comment type="caution">
    <text evidence="1">The sequence shown here is derived from an EMBL/GenBank/DDBJ whole genome shotgun (WGS) entry which is preliminary data.</text>
</comment>
<organism evidence="1 2">
    <name type="scientific">Lysinibacillus fusiformis</name>
    <dbReference type="NCBI Taxonomy" id="28031"/>
    <lineage>
        <taxon>Bacteria</taxon>
        <taxon>Bacillati</taxon>
        <taxon>Bacillota</taxon>
        <taxon>Bacilli</taxon>
        <taxon>Bacillales</taxon>
        <taxon>Bacillaceae</taxon>
        <taxon>Lysinibacillus</taxon>
    </lineage>
</organism>
<dbReference type="InterPro" id="IPR002110">
    <property type="entry name" value="Ankyrin_rpt"/>
</dbReference>
<reference evidence="1 2" key="1">
    <citation type="submission" date="2016-09" db="EMBL/GenBank/DDBJ databases">
        <title>Draft genome sequence of the soil isolate, Lysinibacillus fusiformis M5, a potential hypoxanthine producer.</title>
        <authorList>
            <person name="Gallegos-Monterrosa R."/>
            <person name="Maroti G."/>
            <person name="Balint B."/>
            <person name="Kovacs A.T."/>
        </authorList>
    </citation>
    <scope>NUCLEOTIDE SEQUENCE [LARGE SCALE GENOMIC DNA]</scope>
    <source>
        <strain evidence="1 2">M5</strain>
    </source>
</reference>
<name>A0A1E4R0I9_9BACI</name>
<protein>
    <submittedName>
        <fullName evidence="1">Uncharacterized protein</fullName>
    </submittedName>
</protein>
<dbReference type="Gene3D" id="1.25.40.20">
    <property type="entry name" value="Ankyrin repeat-containing domain"/>
    <property type="match status" value="1"/>
</dbReference>
<dbReference type="SUPFAM" id="SSF48403">
    <property type="entry name" value="Ankyrin repeat"/>
    <property type="match status" value="1"/>
</dbReference>
<evidence type="ECO:0000313" key="1">
    <source>
        <dbReference type="EMBL" id="ODV53984.1"/>
    </source>
</evidence>
<dbReference type="InterPro" id="IPR036770">
    <property type="entry name" value="Ankyrin_rpt-contain_sf"/>
</dbReference>